<gene>
    <name evidence="2" type="ORF">TSUD_76270</name>
</gene>
<dbReference type="InterPro" id="IPR039619">
    <property type="entry name" value="MAKR2/5"/>
</dbReference>
<dbReference type="Proteomes" id="UP000242715">
    <property type="component" value="Unassembled WGS sequence"/>
</dbReference>
<accession>A0A2Z6LNF6</accession>
<keyword evidence="3" id="KW-1185">Reference proteome</keyword>
<dbReference type="PANTHER" id="PTHR33929:SF1">
    <property type="entry name" value="MEMBRANE-ASSOCIATED KINASE REGULATOR 2-RELATED"/>
    <property type="match status" value="1"/>
</dbReference>
<evidence type="ECO:0000313" key="3">
    <source>
        <dbReference type="Proteomes" id="UP000242715"/>
    </source>
</evidence>
<reference evidence="3" key="1">
    <citation type="journal article" date="2017" name="Front. Plant Sci.">
        <title>Climate Clever Clovers: New Paradigm to Reduce the Environmental Footprint of Ruminants by Breeding Low Methanogenic Forages Utilizing Haplotype Variation.</title>
        <authorList>
            <person name="Kaur P."/>
            <person name="Appels R."/>
            <person name="Bayer P.E."/>
            <person name="Keeble-Gagnere G."/>
            <person name="Wang J."/>
            <person name="Hirakawa H."/>
            <person name="Shirasawa K."/>
            <person name="Vercoe P."/>
            <person name="Stefanova K."/>
            <person name="Durmic Z."/>
            <person name="Nichols P."/>
            <person name="Revell C."/>
            <person name="Isobe S.N."/>
            <person name="Edwards D."/>
            <person name="Erskine W."/>
        </authorList>
    </citation>
    <scope>NUCLEOTIDE SEQUENCE [LARGE SCALE GENOMIC DNA]</scope>
    <source>
        <strain evidence="3">cv. Daliak</strain>
    </source>
</reference>
<feature type="region of interest" description="Disordered" evidence="1">
    <location>
        <begin position="375"/>
        <end position="404"/>
    </location>
</feature>
<feature type="region of interest" description="Disordered" evidence="1">
    <location>
        <begin position="257"/>
        <end position="298"/>
    </location>
</feature>
<dbReference type="PANTHER" id="PTHR33929">
    <property type="entry name" value="MEMBRANE-ASSOCIATED KINASE REGULATOR 2-RELATED"/>
    <property type="match status" value="1"/>
</dbReference>
<proteinExistence type="predicted"/>
<feature type="compositionally biased region" description="Acidic residues" evidence="1">
    <location>
        <begin position="151"/>
        <end position="168"/>
    </location>
</feature>
<evidence type="ECO:0000256" key="1">
    <source>
        <dbReference type="SAM" id="MobiDB-lite"/>
    </source>
</evidence>
<dbReference type="GO" id="GO:0005886">
    <property type="term" value="C:plasma membrane"/>
    <property type="evidence" value="ECO:0007669"/>
    <property type="project" value="InterPro"/>
</dbReference>
<feature type="region of interest" description="Disordered" evidence="1">
    <location>
        <begin position="341"/>
        <end position="362"/>
    </location>
</feature>
<feature type="compositionally biased region" description="Low complexity" evidence="1">
    <location>
        <begin position="217"/>
        <end position="233"/>
    </location>
</feature>
<name>A0A2Z6LNF6_TRISU</name>
<dbReference type="OrthoDB" id="689803at2759"/>
<feature type="region of interest" description="Disordered" evidence="1">
    <location>
        <begin position="102"/>
        <end position="177"/>
    </location>
</feature>
<protein>
    <recommendedName>
        <fullName evidence="4">Membrane-associated kinase regulator 2</fullName>
    </recommendedName>
</protein>
<feature type="region of interest" description="Disordered" evidence="1">
    <location>
        <begin position="217"/>
        <end position="238"/>
    </location>
</feature>
<feature type="compositionally biased region" description="Acidic residues" evidence="1">
    <location>
        <begin position="117"/>
        <end position="143"/>
    </location>
</feature>
<dbReference type="AlphaFoldDB" id="A0A2Z6LNF6"/>
<evidence type="ECO:0000313" key="2">
    <source>
        <dbReference type="EMBL" id="GAU19384.1"/>
    </source>
</evidence>
<dbReference type="EMBL" id="DF973198">
    <property type="protein sequence ID" value="GAU19384.1"/>
    <property type="molecule type" value="Genomic_DNA"/>
</dbReference>
<organism evidence="2 3">
    <name type="scientific">Trifolium subterraneum</name>
    <name type="common">Subterranean clover</name>
    <dbReference type="NCBI Taxonomy" id="3900"/>
    <lineage>
        <taxon>Eukaryota</taxon>
        <taxon>Viridiplantae</taxon>
        <taxon>Streptophyta</taxon>
        <taxon>Embryophyta</taxon>
        <taxon>Tracheophyta</taxon>
        <taxon>Spermatophyta</taxon>
        <taxon>Magnoliopsida</taxon>
        <taxon>eudicotyledons</taxon>
        <taxon>Gunneridae</taxon>
        <taxon>Pentapetalae</taxon>
        <taxon>rosids</taxon>
        <taxon>fabids</taxon>
        <taxon>Fabales</taxon>
        <taxon>Fabaceae</taxon>
        <taxon>Papilionoideae</taxon>
        <taxon>50 kb inversion clade</taxon>
        <taxon>NPAAA clade</taxon>
        <taxon>Hologalegina</taxon>
        <taxon>IRL clade</taxon>
        <taxon>Trifolieae</taxon>
        <taxon>Trifolium</taxon>
    </lineage>
</organism>
<feature type="compositionally biased region" description="Polar residues" evidence="1">
    <location>
        <begin position="104"/>
        <end position="116"/>
    </location>
</feature>
<sequence>MYPYRSSYAMDGRNMGDHPKVPPKKMCYHYPDAARLDGAIVARGETTSPPNAGSLPLLITHLTTYLPSVLLTQANLQQNTVSYILAIPTMEAFTLLKYWKPTEGTPQPTLPEVTTAQEEEEDTDDIQITTDDDEEDEEEDEPYFDLHFTVPEEEEEQEQQEEEANESDSEFRFTISPTTNDKVQLELDSSEPNSKPQFTASLLKSATKFRVFMLGLNKSKSSAQNPNQQQQPESQKKKLFTVKFKVDEVPFVSFFTRDNSSKGKTANGGKASQKEKKQDKTEEESELHSPSSEEKISFSKEVMQKYLKKVKPLYVRVSRKYAEKLRFSGQLNTLPVKKPATEKVQTEVEGGNDVKGQKQGTLPLPAGLRVVCKRLGKSRSASSATPSPDATTVASRRRDDSIVQQQDGIQSAILHCKSSFNASSKGKPLSSLCVWFEGKKDRREKITTINKLS</sequence>
<feature type="compositionally biased region" description="Low complexity" evidence="1">
    <location>
        <begin position="378"/>
        <end position="394"/>
    </location>
</feature>
<evidence type="ECO:0008006" key="4">
    <source>
        <dbReference type="Google" id="ProtNLM"/>
    </source>
</evidence>